<dbReference type="RefSeq" id="WP_055271192.1">
    <property type="nucleotide sequence ID" value="NZ_JANGAR010000034.1"/>
</dbReference>
<protein>
    <submittedName>
        <fullName evidence="3">S-layer homology domain-containing protein</fullName>
    </submittedName>
</protein>
<gene>
    <name evidence="3" type="ORF">GKE97_24210</name>
</gene>
<name>A0A174TZI0_FLAPL</name>
<reference evidence="3 4" key="1">
    <citation type="journal article" date="2019" name="Nat. Med.">
        <title>A library of human gut bacterial isolates paired with longitudinal multiomics data enables mechanistic microbiome research.</title>
        <authorList>
            <person name="Poyet M."/>
            <person name="Groussin M."/>
            <person name="Gibbons S.M."/>
            <person name="Avila-Pacheco J."/>
            <person name="Jiang X."/>
            <person name="Kearney S.M."/>
            <person name="Perrotta A.R."/>
            <person name="Berdy B."/>
            <person name="Zhao S."/>
            <person name="Lieberman T.D."/>
            <person name="Swanson P.K."/>
            <person name="Smith M."/>
            <person name="Roesemann S."/>
            <person name="Alexander J.E."/>
            <person name="Rich S.A."/>
            <person name="Livny J."/>
            <person name="Vlamakis H."/>
            <person name="Clish C."/>
            <person name="Bullock K."/>
            <person name="Deik A."/>
            <person name="Scott J."/>
            <person name="Pierce K.A."/>
            <person name="Xavier R.J."/>
            <person name="Alm E.J."/>
        </authorList>
    </citation>
    <scope>NUCLEOTIDE SEQUENCE [LARGE SCALE GENOMIC DNA]</scope>
    <source>
        <strain evidence="3 4">BIOML-A2</strain>
    </source>
</reference>
<dbReference type="EMBL" id="WKPR01000044">
    <property type="protein sequence ID" value="MSB22568.1"/>
    <property type="molecule type" value="Genomic_DNA"/>
</dbReference>
<dbReference type="PROSITE" id="PS51272">
    <property type="entry name" value="SLH"/>
    <property type="match status" value="2"/>
</dbReference>
<sequence>MRNLKRTLSLALASVMLVGMMSVGASAVNASDFTDADEIVNKDAVSTMTALGIINGKEDGSYFDPTGNVTRAEMAKMLCVAINGGVDPVLGVKDTPTFTDIKGTWAESYIEYCAANGIIAGRGNNKFDPTGTVSATEAAKMLLGVLGYSAEKSGLVGNDWAINTNVLANQNGLYKKLSNLNANTLLTRDNAAQMIYNALDADMVELNAAGNYTTSQYSYTGTESVVTGTERVWVLTIKENNCTDSGIKAAVDALSGSVYNSRSDADETVKEVAGAEFNKVKYALEQKTQNVYGENTVTKYADETMGHKYLSLITDGDAVLTDVEKDSKGTYTLYMNGITTKGQYTKVEGDYSNLIGQKVEVLYKDRENVYGVYASTDSSLIVESTAGKVGTLSNNEVKIDGTTYKVDSNVTTTALYTGKLIDGLNVGGNKAAAVKAYDNDDNGKIDTVVYVPFTAAKVTYVGEKSFNTDVNTNVKFEDVNAYDDMAKNDYVIKSDAANTVDDTDTYVLAETVKGKIEATKSNSVRIDGTWYNYVTTTPDKDLALDSTVKAAVLNGYIVKSEVVTASHELKDYALIVNTAKDINGEQAKLLFADGTTKVVTTDVAYDGNSSRAGIGDLVTYEVKKGEYVLTKAETSDKDKAGFDLILANTYENKSGKGKIGGESIADDAVIFVMDNNNKYSTMTGADFAKYDKDSVKAIKNAYANKDNSTGYNSVVLAYATLNQKVNSITSNYGYVTSAVSTTKNKDGETVSSFTFWDGATEHKDIMTDEKVSLSKGDIFTYEENKDGSYTVTEVDNLLRTAIIAYNEKNGDIRFTDASLSDKGSNVDADITKDTVIIGINSDDKAGVAGAVPTIAIETDKSGVYQANAYYVMGAGDEVKLLVVDTYGNIPAVNSVITVTDPSNLKDTWNKYTDVRLDASKISKAESVNVPADKTLTLTGTNDTNKLTVTVESGATLKVNATQITDGKLEITLKAGGAVVLSDGSVLGKGGIVSCDSDVTIAKTASGVSYTTSGVVTIGDNYSFSDSNTFVLNGSVVGAKEGVKITIGGTAPTGTGVGADKNFYSAAGSASAQGTKAALQNNSTYVWGTVYTDGSGATGMGWVKQ</sequence>
<evidence type="ECO:0000256" key="1">
    <source>
        <dbReference type="ARBA" id="ARBA00022737"/>
    </source>
</evidence>
<dbReference type="Proteomes" id="UP000434475">
    <property type="component" value="Unassembled WGS sequence"/>
</dbReference>
<evidence type="ECO:0000259" key="2">
    <source>
        <dbReference type="PROSITE" id="PS51272"/>
    </source>
</evidence>
<dbReference type="Pfam" id="PF00395">
    <property type="entry name" value="SLH"/>
    <property type="match status" value="2"/>
</dbReference>
<keyword evidence="1" id="KW-0677">Repeat</keyword>
<comment type="caution">
    <text evidence="3">The sequence shown here is derived from an EMBL/GenBank/DDBJ whole genome shotgun (WGS) entry which is preliminary data.</text>
</comment>
<feature type="domain" description="SLH" evidence="2">
    <location>
        <begin position="93"/>
        <end position="156"/>
    </location>
</feature>
<dbReference type="InterPro" id="IPR001119">
    <property type="entry name" value="SLH_dom"/>
</dbReference>
<evidence type="ECO:0000313" key="3">
    <source>
        <dbReference type="EMBL" id="MSB22568.1"/>
    </source>
</evidence>
<organism evidence="3 4">
    <name type="scientific">Flavonifractor plautii</name>
    <name type="common">Fusobacterium plautii</name>
    <dbReference type="NCBI Taxonomy" id="292800"/>
    <lineage>
        <taxon>Bacteria</taxon>
        <taxon>Bacillati</taxon>
        <taxon>Bacillota</taxon>
        <taxon>Clostridia</taxon>
        <taxon>Eubacteriales</taxon>
        <taxon>Oscillospiraceae</taxon>
        <taxon>Flavonifractor</taxon>
    </lineage>
</organism>
<dbReference type="AlphaFoldDB" id="A0A174TZI0"/>
<feature type="domain" description="SLH" evidence="2">
    <location>
        <begin position="28"/>
        <end position="92"/>
    </location>
</feature>
<proteinExistence type="predicted"/>
<accession>A0A174TZI0</accession>
<evidence type="ECO:0000313" key="4">
    <source>
        <dbReference type="Proteomes" id="UP000434475"/>
    </source>
</evidence>